<gene>
    <name evidence="2" type="ORF">GT347_21560</name>
</gene>
<dbReference type="InterPro" id="IPR006597">
    <property type="entry name" value="Sel1-like"/>
</dbReference>
<dbReference type="PANTHER" id="PTHR11102">
    <property type="entry name" value="SEL-1-LIKE PROTEIN"/>
    <property type="match status" value="1"/>
</dbReference>
<name>A0A857JCB8_9BURK</name>
<dbReference type="InterPro" id="IPR011990">
    <property type="entry name" value="TPR-like_helical_dom_sf"/>
</dbReference>
<organism evidence="2 3">
    <name type="scientific">Xylophilus rhododendri</name>
    <dbReference type="NCBI Taxonomy" id="2697032"/>
    <lineage>
        <taxon>Bacteria</taxon>
        <taxon>Pseudomonadati</taxon>
        <taxon>Pseudomonadota</taxon>
        <taxon>Betaproteobacteria</taxon>
        <taxon>Burkholderiales</taxon>
        <taxon>Xylophilus</taxon>
    </lineage>
</organism>
<dbReference type="PANTHER" id="PTHR11102:SF160">
    <property type="entry name" value="ERAD-ASSOCIATED E3 UBIQUITIN-PROTEIN LIGASE COMPONENT HRD3"/>
    <property type="match status" value="1"/>
</dbReference>
<dbReference type="InterPro" id="IPR050767">
    <property type="entry name" value="Sel1_AlgK"/>
</dbReference>
<evidence type="ECO:0000313" key="2">
    <source>
        <dbReference type="EMBL" id="QHJ00336.1"/>
    </source>
</evidence>
<reference evidence="2 3" key="1">
    <citation type="submission" date="2020-01" db="EMBL/GenBank/DDBJ databases">
        <title>Genome sequencing of strain KACC 21265.</title>
        <authorList>
            <person name="Heo J."/>
            <person name="Kim S.-J."/>
            <person name="Kim J.-S."/>
            <person name="Hong S.-B."/>
            <person name="Kwon S.-W."/>
        </authorList>
    </citation>
    <scope>NUCLEOTIDE SEQUENCE [LARGE SCALE GENOMIC DNA]</scope>
    <source>
        <strain evidence="2 3">KACC 21265</strain>
    </source>
</reference>
<dbReference type="SUPFAM" id="SSF81901">
    <property type="entry name" value="HCP-like"/>
    <property type="match status" value="1"/>
</dbReference>
<keyword evidence="3" id="KW-1185">Reference proteome</keyword>
<dbReference type="SMART" id="SM00671">
    <property type="entry name" value="SEL1"/>
    <property type="match status" value="4"/>
</dbReference>
<evidence type="ECO:0000256" key="1">
    <source>
        <dbReference type="SAM" id="MobiDB-lite"/>
    </source>
</evidence>
<sequence length="274" mass="29072">MNPATLPLPLPPQQPQEVERLTAGQWQALLEAPATLALPWMQAAAALGHAGAQAVLGQWLLDGHGTTADAPAALASFLKAAGQGHAMGMNMAGRCYENGWGTPADPQAAVRWFRQAADRGLDAGLYNLANQFAAGTGVLRSDAQALVLYQRAAAMGHAKSWTKAGRHHEEGLATPRDAEQALEHYRRGAEGGDFRGQYHYARMLAERGRMEEALPWLRRVPATATPRFLEEAGRLLAASPDARVRAVSDEMLARAAAASADSSADTGPLDGEPA</sequence>
<proteinExistence type="predicted"/>
<evidence type="ECO:0000313" key="3">
    <source>
        <dbReference type="Proteomes" id="UP000464787"/>
    </source>
</evidence>
<dbReference type="EMBL" id="CP047650">
    <property type="protein sequence ID" value="QHJ00336.1"/>
    <property type="molecule type" value="Genomic_DNA"/>
</dbReference>
<dbReference type="Pfam" id="PF08238">
    <property type="entry name" value="Sel1"/>
    <property type="match status" value="5"/>
</dbReference>
<feature type="compositionally biased region" description="Low complexity" evidence="1">
    <location>
        <begin position="254"/>
        <end position="265"/>
    </location>
</feature>
<dbReference type="Proteomes" id="UP000464787">
    <property type="component" value="Chromosome"/>
</dbReference>
<dbReference type="Gene3D" id="1.25.40.10">
    <property type="entry name" value="Tetratricopeptide repeat domain"/>
    <property type="match status" value="1"/>
</dbReference>
<dbReference type="RefSeq" id="WP_160554146.1">
    <property type="nucleotide sequence ID" value="NZ_CP047650.1"/>
</dbReference>
<accession>A0A857JCB8</accession>
<dbReference type="AlphaFoldDB" id="A0A857JCB8"/>
<feature type="region of interest" description="Disordered" evidence="1">
    <location>
        <begin position="254"/>
        <end position="274"/>
    </location>
</feature>
<dbReference type="KEGG" id="xyk:GT347_21560"/>
<protein>
    <submittedName>
        <fullName evidence="2">Sel1 repeat family protein</fullName>
    </submittedName>
</protein>